<dbReference type="Proteomes" id="UP001234178">
    <property type="component" value="Unassembled WGS sequence"/>
</dbReference>
<gene>
    <name evidence="2" type="ORF">OUZ56_023790</name>
</gene>
<reference evidence="2 3" key="1">
    <citation type="journal article" date="2023" name="Nucleic Acids Res.">
        <title>The hologenome of Daphnia magna reveals possible DNA methylation and microbiome-mediated evolution of the host genome.</title>
        <authorList>
            <person name="Chaturvedi A."/>
            <person name="Li X."/>
            <person name="Dhandapani V."/>
            <person name="Marshall H."/>
            <person name="Kissane S."/>
            <person name="Cuenca-Cambronero M."/>
            <person name="Asole G."/>
            <person name="Calvet F."/>
            <person name="Ruiz-Romero M."/>
            <person name="Marangio P."/>
            <person name="Guigo R."/>
            <person name="Rago D."/>
            <person name="Mirbahai L."/>
            <person name="Eastwood N."/>
            <person name="Colbourne J.K."/>
            <person name="Zhou J."/>
            <person name="Mallon E."/>
            <person name="Orsini L."/>
        </authorList>
    </citation>
    <scope>NUCLEOTIDE SEQUENCE [LARGE SCALE GENOMIC DNA]</scope>
    <source>
        <strain evidence="2">LRV0_1</strain>
    </source>
</reference>
<feature type="compositionally biased region" description="Basic and acidic residues" evidence="1">
    <location>
        <begin position="17"/>
        <end position="29"/>
    </location>
</feature>
<accession>A0ABR0AZJ4</accession>
<sequence length="92" mass="10703">MHMLTYPMLKCTNLPQPRREGRRGDGNIEHRQGWVLRFKASNKSEHFCNSQGNHNNSSPHLESNTDLQHHIQKGYTYAIDNRENITGSWNIS</sequence>
<comment type="caution">
    <text evidence="2">The sequence shown here is derived from an EMBL/GenBank/DDBJ whole genome shotgun (WGS) entry which is preliminary data.</text>
</comment>
<evidence type="ECO:0000313" key="3">
    <source>
        <dbReference type="Proteomes" id="UP001234178"/>
    </source>
</evidence>
<protein>
    <submittedName>
        <fullName evidence="2">Uncharacterized protein</fullName>
    </submittedName>
</protein>
<feature type="region of interest" description="Disordered" evidence="1">
    <location>
        <begin position="1"/>
        <end position="29"/>
    </location>
</feature>
<evidence type="ECO:0000256" key="1">
    <source>
        <dbReference type="SAM" id="MobiDB-lite"/>
    </source>
</evidence>
<proteinExistence type="predicted"/>
<name>A0ABR0AZJ4_9CRUS</name>
<evidence type="ECO:0000313" key="2">
    <source>
        <dbReference type="EMBL" id="KAK4030547.1"/>
    </source>
</evidence>
<dbReference type="EMBL" id="JAOYFB010000039">
    <property type="protein sequence ID" value="KAK4030547.1"/>
    <property type="molecule type" value="Genomic_DNA"/>
</dbReference>
<organism evidence="2 3">
    <name type="scientific">Daphnia magna</name>
    <dbReference type="NCBI Taxonomy" id="35525"/>
    <lineage>
        <taxon>Eukaryota</taxon>
        <taxon>Metazoa</taxon>
        <taxon>Ecdysozoa</taxon>
        <taxon>Arthropoda</taxon>
        <taxon>Crustacea</taxon>
        <taxon>Branchiopoda</taxon>
        <taxon>Diplostraca</taxon>
        <taxon>Cladocera</taxon>
        <taxon>Anomopoda</taxon>
        <taxon>Daphniidae</taxon>
        <taxon>Daphnia</taxon>
    </lineage>
</organism>
<keyword evidence="3" id="KW-1185">Reference proteome</keyword>